<feature type="non-terminal residue" evidence="2">
    <location>
        <position position="1"/>
    </location>
</feature>
<evidence type="ECO:0000256" key="1">
    <source>
        <dbReference type="SAM" id="MobiDB-lite"/>
    </source>
</evidence>
<name>A0A6J4IDC7_9ACTN</name>
<feature type="region of interest" description="Disordered" evidence="1">
    <location>
        <begin position="1"/>
        <end position="87"/>
    </location>
</feature>
<feature type="non-terminal residue" evidence="2">
    <location>
        <position position="87"/>
    </location>
</feature>
<protein>
    <submittedName>
        <fullName evidence="2">Uncharacterized protein</fullName>
    </submittedName>
</protein>
<evidence type="ECO:0000313" key="2">
    <source>
        <dbReference type="EMBL" id="CAA9248772.1"/>
    </source>
</evidence>
<dbReference type="AlphaFoldDB" id="A0A6J4IDC7"/>
<sequence>ARAARAHAAARCARVAGRLPGAPDRHRRLPGRRPQRPAGLVGRSGRHRAGRRHRVPRPLHHPRLRGEGRRPGGPPARGAPRRRWVGL</sequence>
<reference evidence="2" key="1">
    <citation type="submission" date="2020-02" db="EMBL/GenBank/DDBJ databases">
        <authorList>
            <person name="Meier V. D."/>
        </authorList>
    </citation>
    <scope>NUCLEOTIDE SEQUENCE</scope>
    <source>
        <strain evidence="2">AVDCRST_MAG76</strain>
    </source>
</reference>
<feature type="compositionally biased region" description="Low complexity" evidence="1">
    <location>
        <begin position="1"/>
        <end position="18"/>
    </location>
</feature>
<gene>
    <name evidence="2" type="ORF">AVDCRST_MAG76-2162</name>
</gene>
<accession>A0A6J4IDC7</accession>
<proteinExistence type="predicted"/>
<dbReference type="EMBL" id="CADCSZ010000135">
    <property type="protein sequence ID" value="CAA9248772.1"/>
    <property type="molecule type" value="Genomic_DNA"/>
</dbReference>
<organism evidence="2">
    <name type="scientific">uncultured Acidimicrobiales bacterium</name>
    <dbReference type="NCBI Taxonomy" id="310071"/>
    <lineage>
        <taxon>Bacteria</taxon>
        <taxon>Bacillati</taxon>
        <taxon>Actinomycetota</taxon>
        <taxon>Acidimicrobiia</taxon>
        <taxon>Acidimicrobiales</taxon>
        <taxon>environmental samples</taxon>
    </lineage>
</organism>
<feature type="compositionally biased region" description="Basic residues" evidence="1">
    <location>
        <begin position="44"/>
        <end position="63"/>
    </location>
</feature>
<feature type="compositionally biased region" description="Basic residues" evidence="1">
    <location>
        <begin position="25"/>
        <end position="35"/>
    </location>
</feature>